<dbReference type="EMBL" id="KZ820474">
    <property type="protein sequence ID" value="PWN47295.1"/>
    <property type="molecule type" value="Genomic_DNA"/>
</dbReference>
<organism evidence="1 2">
    <name type="scientific">Violaceomyces palustris</name>
    <dbReference type="NCBI Taxonomy" id="1673888"/>
    <lineage>
        <taxon>Eukaryota</taxon>
        <taxon>Fungi</taxon>
        <taxon>Dikarya</taxon>
        <taxon>Basidiomycota</taxon>
        <taxon>Ustilaginomycotina</taxon>
        <taxon>Ustilaginomycetes</taxon>
        <taxon>Violaceomycetales</taxon>
        <taxon>Violaceomycetaceae</taxon>
        <taxon>Violaceomyces</taxon>
    </lineage>
</organism>
<evidence type="ECO:0000313" key="2">
    <source>
        <dbReference type="Proteomes" id="UP000245626"/>
    </source>
</evidence>
<keyword evidence="2" id="KW-1185">Reference proteome</keyword>
<name>A0ACD0NNG9_9BASI</name>
<protein>
    <submittedName>
        <fullName evidence="1">Uncharacterized protein</fullName>
    </submittedName>
</protein>
<sequence length="633" mass="70093">MVIIAKDEPNKVYDLIGLGYGPAHLALSIALKESKTAEELGLSYVFLERREHFAWHPALLLPGSQLQVSPLKDLVTLRDPTSSFSFINFLHSTGRLMKYINKEQTIPSRREWTAYLAWSAERMKEVVEYGQIVVAVKPMVAHADSFREVDLESQEQVEKPDLFKVVTRKVGSDQETVRFARNISVAVGGVAKVPPAFEEIYHRWSATSSSSRLVHSSTFVPSLLTLEPILRKIEVERQGKGQGESEEAAREAKRLKLAVIGGGQSSTEMTMYLHKRFPNAIVKMIFRASALVPSDDSSFVNSAAFDPERTDEFWNASEEAREEWRREFKRTNYSVVRADLLNELNDTIYEREIELPDDLQAPDEAEAGRIVLASNTVVRKAVVEEGAAGGGYRLDLVSSKPGQASGEESFDAVFLGTGFERGPWKLDFLKPLEKLYPILNSGWKSAEREREESVEISSATSSSSSNFDEDEEDVERRRERVRGITRDYRLVSIHSPAFQNPQHVRSSSSTSSGDSTPFSTGTSSTSSSQTLASGDEEEEDDDDGKPPSIYVLGGNEATHGLSDSLLSIVAYRSGEQTRSLLERVAACTSRRASAPAALKISNKLVSNEQQEESKIKARIQEAAKSLAALTTGA</sequence>
<dbReference type="Proteomes" id="UP000245626">
    <property type="component" value="Unassembled WGS sequence"/>
</dbReference>
<evidence type="ECO:0000313" key="1">
    <source>
        <dbReference type="EMBL" id="PWN47295.1"/>
    </source>
</evidence>
<reference evidence="1 2" key="1">
    <citation type="journal article" date="2018" name="Mol. Biol. Evol.">
        <title>Broad Genomic Sampling Reveals a Smut Pathogenic Ancestry of the Fungal Clade Ustilaginomycotina.</title>
        <authorList>
            <person name="Kijpornyongpan T."/>
            <person name="Mondo S.J."/>
            <person name="Barry K."/>
            <person name="Sandor L."/>
            <person name="Lee J."/>
            <person name="Lipzen A."/>
            <person name="Pangilinan J."/>
            <person name="LaButti K."/>
            <person name="Hainaut M."/>
            <person name="Henrissat B."/>
            <person name="Grigoriev I.V."/>
            <person name="Spatafora J.W."/>
            <person name="Aime M.C."/>
        </authorList>
    </citation>
    <scope>NUCLEOTIDE SEQUENCE [LARGE SCALE GENOMIC DNA]</scope>
    <source>
        <strain evidence="1 2">SA 807</strain>
    </source>
</reference>
<accession>A0ACD0NNG9</accession>
<proteinExistence type="predicted"/>
<gene>
    <name evidence="1" type="ORF">IE53DRAFT_321471</name>
</gene>